<organism evidence="4 5">
    <name type="scientific">Anopheles melas</name>
    <dbReference type="NCBI Taxonomy" id="34690"/>
    <lineage>
        <taxon>Eukaryota</taxon>
        <taxon>Metazoa</taxon>
        <taxon>Ecdysozoa</taxon>
        <taxon>Arthropoda</taxon>
        <taxon>Hexapoda</taxon>
        <taxon>Insecta</taxon>
        <taxon>Pterygota</taxon>
        <taxon>Neoptera</taxon>
        <taxon>Endopterygota</taxon>
        <taxon>Diptera</taxon>
        <taxon>Nematocera</taxon>
        <taxon>Culicoidea</taxon>
        <taxon>Culicidae</taxon>
        <taxon>Anophelinae</taxon>
        <taxon>Anopheles</taxon>
    </lineage>
</organism>
<dbReference type="SMART" id="SM00325">
    <property type="entry name" value="RhoGEF"/>
    <property type="match status" value="1"/>
</dbReference>
<feature type="compositionally biased region" description="Basic and acidic residues" evidence="1">
    <location>
        <begin position="520"/>
        <end position="529"/>
    </location>
</feature>
<dbReference type="InterPro" id="IPR001331">
    <property type="entry name" value="GDS_CDC24_CS"/>
</dbReference>
<reference evidence="5" key="1">
    <citation type="submission" date="2014-01" db="EMBL/GenBank/DDBJ databases">
        <title>The Genome Sequence of Anopheles melas CM1001059_A (V2).</title>
        <authorList>
            <consortium name="The Broad Institute Genomics Platform"/>
            <person name="Neafsey D.E."/>
            <person name="Besansky N."/>
            <person name="Howell P."/>
            <person name="Walton C."/>
            <person name="Young S.K."/>
            <person name="Zeng Q."/>
            <person name="Gargeya S."/>
            <person name="Fitzgerald M."/>
            <person name="Haas B."/>
            <person name="Abouelleil A."/>
            <person name="Allen A.W."/>
            <person name="Alvarado L."/>
            <person name="Arachchi H.M."/>
            <person name="Berlin A.M."/>
            <person name="Chapman S.B."/>
            <person name="Gainer-Dewar J."/>
            <person name="Goldberg J."/>
            <person name="Griggs A."/>
            <person name="Gujja S."/>
            <person name="Hansen M."/>
            <person name="Howarth C."/>
            <person name="Imamovic A."/>
            <person name="Ireland A."/>
            <person name="Larimer J."/>
            <person name="McCowan C."/>
            <person name="Murphy C."/>
            <person name="Pearson M."/>
            <person name="Poon T.W."/>
            <person name="Priest M."/>
            <person name="Roberts A."/>
            <person name="Saif S."/>
            <person name="Shea T."/>
            <person name="Sisk P."/>
            <person name="Sykes S."/>
            <person name="Wortman J."/>
            <person name="Nusbaum C."/>
            <person name="Birren B."/>
        </authorList>
    </citation>
    <scope>NUCLEOTIDE SEQUENCE [LARGE SCALE GENOMIC DNA]</scope>
    <source>
        <strain evidence="5">CM1001059</strain>
    </source>
</reference>
<dbReference type="Pfam" id="PF00621">
    <property type="entry name" value="RhoGEF"/>
    <property type="match status" value="1"/>
</dbReference>
<evidence type="ECO:0000256" key="1">
    <source>
        <dbReference type="SAM" id="MobiDB-lite"/>
    </source>
</evidence>
<evidence type="ECO:0008006" key="6">
    <source>
        <dbReference type="Google" id="ProtNLM"/>
    </source>
</evidence>
<dbReference type="SUPFAM" id="SSF48065">
    <property type="entry name" value="DBL homology domain (DH-domain)"/>
    <property type="match status" value="1"/>
</dbReference>
<proteinExistence type="predicted"/>
<evidence type="ECO:0000259" key="2">
    <source>
        <dbReference type="PROSITE" id="PS50003"/>
    </source>
</evidence>
<dbReference type="EnsemblMetazoa" id="AMEC020194-RA">
    <property type="protein sequence ID" value="AMEC020194-PA"/>
    <property type="gene ID" value="AMEC020194"/>
</dbReference>
<dbReference type="AlphaFoldDB" id="A0A182UGX5"/>
<dbReference type="InterPro" id="IPR011993">
    <property type="entry name" value="PH-like_dom_sf"/>
</dbReference>
<feature type="domain" description="DH" evidence="3">
    <location>
        <begin position="71"/>
        <end position="247"/>
    </location>
</feature>
<name>A0A182UGX5_9DIPT</name>
<feature type="domain" description="PH" evidence="2">
    <location>
        <begin position="277"/>
        <end position="377"/>
    </location>
</feature>
<dbReference type="Gene3D" id="2.30.29.30">
    <property type="entry name" value="Pleckstrin-homology domain (PH domain)/Phosphotyrosine-binding domain (PTB)"/>
    <property type="match status" value="1"/>
</dbReference>
<feature type="region of interest" description="Disordered" evidence="1">
    <location>
        <begin position="509"/>
        <end position="537"/>
    </location>
</feature>
<dbReference type="GO" id="GO:0035556">
    <property type="term" value="P:intracellular signal transduction"/>
    <property type="evidence" value="ECO:0007669"/>
    <property type="project" value="InterPro"/>
</dbReference>
<keyword evidence="5" id="KW-1185">Reference proteome</keyword>
<accession>A0A182UGX5</accession>
<sequence length="551" mass="62583">MATSTPKTPLRMQLQPLMPEDMRSELIAALKVQNVQNVRVGNARRFALPGTHSSKSPADVRNAEADKRQQLRLQAIREIRTSEESYLRQLDLLLEYFVTPLRTNGFLTEKVHNQIFGQLDTIHNLSQELLRKLDDDLDNVVKAFTNLGPFFKLYSVYAFDYRNSLCTLQSLMDKNVTLKRYIANTESRPEVQMKLISLLITPIQRIPRYKLLLQQVLLYTSPSDGAYKALQESIRLVEQSVSHINAVVEDYENTQRLIVVQNALTNKSLKLVKPGRKILKEGFLRKLKTDGSTSRKYCILMSDMFMYCRVLKDVEVLLTEGSSIACSCVFPLKKCKIVELFRGNFRLTCSGDGTIFSADGEGEDSHAWYVAIREAIELHVQCRKTLRKMSSNRKPMRKKHLQRLQPEDDIMWLLRRKTASPDRIQKPEKARRRGLWPFRSMNCLQLDQSVGEPSSGLQQQQQRQYVPMGSIGQHRYPQAASISTVSNSQMLNATGYPWGTEANCVQSSATDCPAATSPAEEDHPTHDDQLDSPSTAISGRSSIIHLLGGDF</sequence>
<dbReference type="STRING" id="34690.A0A182UGX5"/>
<dbReference type="InterPro" id="IPR001849">
    <property type="entry name" value="PH_domain"/>
</dbReference>
<dbReference type="GO" id="GO:0005085">
    <property type="term" value="F:guanyl-nucleotide exchange factor activity"/>
    <property type="evidence" value="ECO:0007669"/>
    <property type="project" value="InterPro"/>
</dbReference>
<dbReference type="InterPro" id="IPR051092">
    <property type="entry name" value="FYVE_RhoGEF_PH"/>
</dbReference>
<dbReference type="InterPro" id="IPR035899">
    <property type="entry name" value="DBL_dom_sf"/>
</dbReference>
<dbReference type="PROSITE" id="PS50003">
    <property type="entry name" value="PH_DOMAIN"/>
    <property type="match status" value="1"/>
</dbReference>
<dbReference type="PROSITE" id="PS00741">
    <property type="entry name" value="DH_1"/>
    <property type="match status" value="1"/>
</dbReference>
<dbReference type="CDD" id="cd00160">
    <property type="entry name" value="RhoGEF"/>
    <property type="match status" value="1"/>
</dbReference>
<dbReference type="PANTHER" id="PTHR12673:SF159">
    <property type="entry name" value="LD03170P"/>
    <property type="match status" value="1"/>
</dbReference>
<reference evidence="4" key="2">
    <citation type="submission" date="2020-05" db="UniProtKB">
        <authorList>
            <consortium name="EnsemblMetazoa"/>
        </authorList>
    </citation>
    <scope>IDENTIFICATION</scope>
    <source>
        <strain evidence="4">CM1001059</strain>
    </source>
</reference>
<dbReference type="GO" id="GO:0005737">
    <property type="term" value="C:cytoplasm"/>
    <property type="evidence" value="ECO:0007669"/>
    <property type="project" value="TreeGrafter"/>
</dbReference>
<dbReference type="SUPFAM" id="SSF50729">
    <property type="entry name" value="PH domain-like"/>
    <property type="match status" value="1"/>
</dbReference>
<dbReference type="VEuPathDB" id="VectorBase:AMEC020194"/>
<evidence type="ECO:0000313" key="4">
    <source>
        <dbReference type="EnsemblMetazoa" id="AMEC020194-PA"/>
    </source>
</evidence>
<dbReference type="Proteomes" id="UP000075902">
    <property type="component" value="Unassembled WGS sequence"/>
</dbReference>
<dbReference type="Gene3D" id="1.20.900.10">
    <property type="entry name" value="Dbl homology (DH) domain"/>
    <property type="match status" value="1"/>
</dbReference>
<dbReference type="SMART" id="SM00233">
    <property type="entry name" value="PH"/>
    <property type="match status" value="1"/>
</dbReference>
<protein>
    <recommendedName>
        <fullName evidence="6">DH domain-containing protein</fullName>
    </recommendedName>
</protein>
<evidence type="ECO:0000313" key="5">
    <source>
        <dbReference type="Proteomes" id="UP000075902"/>
    </source>
</evidence>
<dbReference type="PANTHER" id="PTHR12673">
    <property type="entry name" value="FACIOGENITAL DYSPLASIA PROTEIN"/>
    <property type="match status" value="1"/>
</dbReference>
<evidence type="ECO:0000259" key="3">
    <source>
        <dbReference type="PROSITE" id="PS50010"/>
    </source>
</evidence>
<dbReference type="InterPro" id="IPR000219">
    <property type="entry name" value="DH_dom"/>
</dbReference>
<dbReference type="PROSITE" id="PS50010">
    <property type="entry name" value="DH_2"/>
    <property type="match status" value="1"/>
</dbReference>